<dbReference type="Pfam" id="PF06305">
    <property type="entry name" value="LapA_dom"/>
    <property type="match status" value="1"/>
</dbReference>
<evidence type="ECO:0000313" key="9">
    <source>
        <dbReference type="Proteomes" id="UP001597102"/>
    </source>
</evidence>
<dbReference type="RefSeq" id="WP_379084029.1">
    <property type="nucleotide sequence ID" value="NZ_JBHTJO010000001.1"/>
</dbReference>
<keyword evidence="3 6" id="KW-1133">Transmembrane helix</keyword>
<name>A0ABW3J620_9HYPH</name>
<accession>A0ABW3J620</accession>
<reference evidence="9" key="1">
    <citation type="journal article" date="2019" name="Int. J. Syst. Evol. Microbiol.">
        <title>The Global Catalogue of Microorganisms (GCM) 10K type strain sequencing project: providing services to taxonomists for standard genome sequencing and annotation.</title>
        <authorList>
            <consortium name="The Broad Institute Genomics Platform"/>
            <consortium name="The Broad Institute Genome Sequencing Center for Infectious Disease"/>
            <person name="Wu L."/>
            <person name="Ma J."/>
        </authorList>
    </citation>
    <scope>NUCLEOTIDE SEQUENCE [LARGE SCALE GENOMIC DNA]</scope>
    <source>
        <strain evidence="9">CCUG 61697</strain>
    </source>
</reference>
<keyword evidence="9" id="KW-1185">Reference proteome</keyword>
<evidence type="ECO:0000256" key="1">
    <source>
        <dbReference type="ARBA" id="ARBA00022475"/>
    </source>
</evidence>
<dbReference type="EMBL" id="JBHTJO010000001">
    <property type="protein sequence ID" value="MFD0985544.1"/>
    <property type="molecule type" value="Genomic_DNA"/>
</dbReference>
<dbReference type="Proteomes" id="UP001597102">
    <property type="component" value="Unassembled WGS sequence"/>
</dbReference>
<keyword evidence="1" id="KW-1003">Cell membrane</keyword>
<proteinExistence type="predicted"/>
<evidence type="ECO:0000259" key="7">
    <source>
        <dbReference type="Pfam" id="PF06305"/>
    </source>
</evidence>
<keyword evidence="2 6" id="KW-0812">Transmembrane</keyword>
<evidence type="ECO:0000256" key="3">
    <source>
        <dbReference type="ARBA" id="ARBA00022989"/>
    </source>
</evidence>
<feature type="transmembrane region" description="Helical" evidence="6">
    <location>
        <begin position="46"/>
        <end position="67"/>
    </location>
</feature>
<evidence type="ECO:0000256" key="5">
    <source>
        <dbReference type="SAM" id="Coils"/>
    </source>
</evidence>
<feature type="domain" description="Lipopolysaccharide assembly protein A" evidence="7">
    <location>
        <begin position="42"/>
        <end position="97"/>
    </location>
</feature>
<gene>
    <name evidence="8" type="ORF">ACFQ2F_00330</name>
</gene>
<comment type="caution">
    <text evidence="8">The sequence shown here is derived from an EMBL/GenBank/DDBJ whole genome shotgun (WGS) entry which is preliminary data.</text>
</comment>
<feature type="coiled-coil region" evidence="5">
    <location>
        <begin position="76"/>
        <end position="103"/>
    </location>
</feature>
<organism evidence="8 9">
    <name type="scientific">Methyloligella solikamskensis</name>
    <dbReference type="NCBI Taxonomy" id="1177756"/>
    <lineage>
        <taxon>Bacteria</taxon>
        <taxon>Pseudomonadati</taxon>
        <taxon>Pseudomonadota</taxon>
        <taxon>Alphaproteobacteria</taxon>
        <taxon>Hyphomicrobiales</taxon>
        <taxon>Hyphomicrobiaceae</taxon>
        <taxon>Methyloligella</taxon>
    </lineage>
</organism>
<dbReference type="InterPro" id="IPR010445">
    <property type="entry name" value="LapA_dom"/>
</dbReference>
<evidence type="ECO:0000313" key="8">
    <source>
        <dbReference type="EMBL" id="MFD0985544.1"/>
    </source>
</evidence>
<evidence type="ECO:0000256" key="6">
    <source>
        <dbReference type="SAM" id="Phobius"/>
    </source>
</evidence>
<keyword evidence="4 6" id="KW-0472">Membrane</keyword>
<sequence>MWRSFGFVLIVLPLAIILIALAVANRAPVDLVLDPFAGRFVIEVPLFLLIFGSLAFGLLIGGFATWLSQGKWRKTARNRRREAYDLRRQADRLERELESREANPHQARLTAE</sequence>
<evidence type="ECO:0000256" key="2">
    <source>
        <dbReference type="ARBA" id="ARBA00022692"/>
    </source>
</evidence>
<protein>
    <submittedName>
        <fullName evidence="8">LapA family protein</fullName>
    </submittedName>
</protein>
<keyword evidence="5" id="KW-0175">Coiled coil</keyword>
<evidence type="ECO:0000256" key="4">
    <source>
        <dbReference type="ARBA" id="ARBA00023136"/>
    </source>
</evidence>